<dbReference type="Gene3D" id="2.40.50.100">
    <property type="match status" value="1"/>
</dbReference>
<organism evidence="9">
    <name type="scientific">Apple proliferation phytoplasma</name>
    <dbReference type="NCBI Taxonomy" id="37692"/>
    <lineage>
        <taxon>Bacteria</taxon>
        <taxon>Bacillati</taxon>
        <taxon>Mycoplasmatota</taxon>
        <taxon>Mollicutes</taxon>
        <taxon>Acholeplasmatales</taxon>
        <taxon>Acholeplasmataceae</taxon>
        <taxon>Candidatus Phytoplasma</taxon>
        <taxon>16SrX (Apple proliferation group)</taxon>
    </lineage>
</organism>
<dbReference type="InterPro" id="IPR050743">
    <property type="entry name" value="2-oxoacid_DH_E2_comp"/>
</dbReference>
<evidence type="ECO:0000313" key="9">
    <source>
        <dbReference type="EMBL" id="ANN91090.1"/>
    </source>
</evidence>
<dbReference type="InterPro" id="IPR004167">
    <property type="entry name" value="PSBD"/>
</dbReference>
<dbReference type="CDD" id="cd06849">
    <property type="entry name" value="lipoyl_domain"/>
    <property type="match status" value="1"/>
</dbReference>
<name>A0A1P8BJA3_APPPP</name>
<dbReference type="PROSITE" id="PS50968">
    <property type="entry name" value="BIOTINYL_LIPOYL"/>
    <property type="match status" value="1"/>
</dbReference>
<evidence type="ECO:0000259" key="7">
    <source>
        <dbReference type="PROSITE" id="PS50968"/>
    </source>
</evidence>
<dbReference type="Gene3D" id="4.10.320.10">
    <property type="entry name" value="E3-binding domain"/>
    <property type="match status" value="1"/>
</dbReference>
<dbReference type="PROSITE" id="PS00189">
    <property type="entry name" value="LIPOYL"/>
    <property type="match status" value="1"/>
</dbReference>
<dbReference type="Pfam" id="PF00364">
    <property type="entry name" value="Biotin_lipoyl"/>
    <property type="match status" value="1"/>
</dbReference>
<dbReference type="GO" id="GO:0005737">
    <property type="term" value="C:cytoplasm"/>
    <property type="evidence" value="ECO:0007669"/>
    <property type="project" value="TreeGrafter"/>
</dbReference>
<dbReference type="GO" id="GO:0031405">
    <property type="term" value="F:lipoic acid binding"/>
    <property type="evidence" value="ECO:0007669"/>
    <property type="project" value="TreeGrafter"/>
</dbReference>
<evidence type="ECO:0000256" key="5">
    <source>
        <dbReference type="ARBA" id="ARBA00023315"/>
    </source>
</evidence>
<evidence type="ECO:0000256" key="1">
    <source>
        <dbReference type="ARBA" id="ARBA00001938"/>
    </source>
</evidence>
<evidence type="ECO:0000259" key="8">
    <source>
        <dbReference type="PROSITE" id="PS51826"/>
    </source>
</evidence>
<keyword evidence="3 6" id="KW-0808">Transferase</keyword>
<evidence type="ECO:0000256" key="4">
    <source>
        <dbReference type="ARBA" id="ARBA00022823"/>
    </source>
</evidence>
<keyword evidence="4 6" id="KW-0450">Lipoyl</keyword>
<dbReference type="EMBL" id="KU644727">
    <property type="protein sequence ID" value="ANN91090.1"/>
    <property type="molecule type" value="Genomic_DNA"/>
</dbReference>
<dbReference type="PROSITE" id="PS51826">
    <property type="entry name" value="PSBD"/>
    <property type="match status" value="1"/>
</dbReference>
<dbReference type="EMBL" id="KU644716">
    <property type="protein sequence ID" value="ANN91079.1"/>
    <property type="molecule type" value="Genomic_DNA"/>
</dbReference>
<dbReference type="InterPro" id="IPR000089">
    <property type="entry name" value="Biotin_lipoyl"/>
</dbReference>
<accession>A0A1P8BJA3</accession>
<dbReference type="EC" id="2.3.1.-" evidence="6"/>
<dbReference type="FunFam" id="3.30.559.10:FF:000007">
    <property type="entry name" value="Dihydrolipoamide acetyltransferase component of pyruvate dehydrogenase complex"/>
    <property type="match status" value="1"/>
</dbReference>
<keyword evidence="5 6" id="KW-0012">Acyltransferase</keyword>
<dbReference type="InterPro" id="IPR011053">
    <property type="entry name" value="Single_hybrid_motif"/>
</dbReference>
<feature type="domain" description="Lipoyl-binding" evidence="7">
    <location>
        <begin position="1"/>
        <end position="76"/>
    </location>
</feature>
<dbReference type="PANTHER" id="PTHR43178:SF5">
    <property type="entry name" value="LIPOAMIDE ACYLTRANSFERASE COMPONENT OF BRANCHED-CHAIN ALPHA-KETO ACID DEHYDROGENASE COMPLEX, MITOCHONDRIAL"/>
    <property type="match status" value="1"/>
</dbReference>
<dbReference type="Pfam" id="PF00198">
    <property type="entry name" value="2-oxoacid_dh"/>
    <property type="match status" value="1"/>
</dbReference>
<gene>
    <name evidence="9" type="primary">aceF</name>
</gene>
<protein>
    <recommendedName>
        <fullName evidence="6">Dihydrolipoamide acetyltransferase component of pyruvate dehydrogenase complex</fullName>
        <ecNumber evidence="6">2.3.1.-</ecNumber>
    </recommendedName>
</protein>
<dbReference type="SUPFAM" id="SSF47005">
    <property type="entry name" value="Peripheral subunit-binding domain of 2-oxo acid dehydrogenase complex"/>
    <property type="match status" value="1"/>
</dbReference>
<evidence type="ECO:0000256" key="2">
    <source>
        <dbReference type="ARBA" id="ARBA00007317"/>
    </source>
</evidence>
<evidence type="ECO:0000256" key="3">
    <source>
        <dbReference type="ARBA" id="ARBA00022679"/>
    </source>
</evidence>
<dbReference type="AlphaFoldDB" id="A0A1P8BJA3"/>
<dbReference type="InterPro" id="IPR001078">
    <property type="entry name" value="2-oxoacid_DH_actylTfrase"/>
</dbReference>
<feature type="domain" description="Peripheral subunit-binding (PSBD)" evidence="8">
    <location>
        <begin position="126"/>
        <end position="163"/>
    </location>
</feature>
<dbReference type="InterPro" id="IPR023213">
    <property type="entry name" value="CAT-like_dom_sf"/>
</dbReference>
<evidence type="ECO:0000256" key="6">
    <source>
        <dbReference type="RuleBase" id="RU003423"/>
    </source>
</evidence>
<dbReference type="GO" id="GO:0016407">
    <property type="term" value="F:acetyltransferase activity"/>
    <property type="evidence" value="ECO:0007669"/>
    <property type="project" value="TreeGrafter"/>
</dbReference>
<dbReference type="InterPro" id="IPR003016">
    <property type="entry name" value="2-oxoA_DH_lipoyl-BS"/>
</dbReference>
<dbReference type="Gene3D" id="3.30.559.10">
    <property type="entry name" value="Chloramphenicol acetyltransferase-like domain"/>
    <property type="match status" value="1"/>
</dbReference>
<reference evidence="9" key="1">
    <citation type="submission" date="2016-01" db="EMBL/GenBank/DDBJ databases">
        <title>Candidatus Phytoplasma mali - molecularly characterized new phytoplasma species affecting apples orchards in Croatia.</title>
        <authorList>
            <person name="Krizanac I."/>
            <person name="Plavec J."/>
            <person name="Budinscak Z."/>
            <person name="Ivic D."/>
            <person name="Skoric D."/>
            <person name="Seruga Music M."/>
        </authorList>
    </citation>
    <scope>NUCLEOTIDE SEQUENCE</scope>
</reference>
<comment type="cofactor">
    <cofactor evidence="1 6">
        <name>(R)-lipoate</name>
        <dbReference type="ChEBI" id="CHEBI:83088"/>
    </cofactor>
</comment>
<proteinExistence type="inferred from homology"/>
<comment type="similarity">
    <text evidence="2 6">Belongs to the 2-oxoacid dehydrogenase family.</text>
</comment>
<dbReference type="PANTHER" id="PTHR43178">
    <property type="entry name" value="DIHYDROLIPOAMIDE ACETYLTRANSFERASE COMPONENT OF PYRUVATE DEHYDROGENASE COMPLEX"/>
    <property type="match status" value="1"/>
</dbReference>
<dbReference type="SUPFAM" id="SSF51230">
    <property type="entry name" value="Single hybrid motif"/>
    <property type="match status" value="1"/>
</dbReference>
<dbReference type="Pfam" id="PF02817">
    <property type="entry name" value="E3_binding"/>
    <property type="match status" value="1"/>
</dbReference>
<sequence length="419" mass="46689">MFELKFADVGEGIDEGTVLKVYFQIGDKVKEGDILVTVETDKVNADLPAPINGVITKLGVKEGEMIHVGDMVAIIGDEIHETELKKADKEDDAGVVGDLENSSQIIETFNDNHVLNEINLSEKKILTTPLVRSMAKKLGIDLNNVNGSGINGKILKEDVERYQNENLKNSTSTIQKQNIKEQQSLNNLDFSSFDSEVIKISRLRKAISEKMKISKNAIVPTTLLNEINIDNLIAFRKKLKFEADSKNIKLTYMAFIMKAIVIVLKEFPIFNSSFNEVKDEIIIKKNINLGIAVDTEDGLIVPNIKNADKMNILELAKELEIIAKETRERKVSIEKLKNGTFTITNFGALGLIYGTPIINYPETAILGIGTIIKKPIVEQEEIIIANMLPLSLTIDHRIIDGADGGRFLKRFQEILNNLS</sequence>
<dbReference type="SUPFAM" id="SSF52777">
    <property type="entry name" value="CoA-dependent acyltransferases"/>
    <property type="match status" value="1"/>
</dbReference>
<dbReference type="InterPro" id="IPR036625">
    <property type="entry name" value="E3-bd_dom_sf"/>
</dbReference>